<name>A0A0N7LQ88_9RHOB</name>
<dbReference type="InterPro" id="IPR036188">
    <property type="entry name" value="FAD/NAD-bd_sf"/>
</dbReference>
<keyword evidence="1" id="KW-0456">Lyase</keyword>
<dbReference type="GO" id="GO:0071949">
    <property type="term" value="F:FAD binding"/>
    <property type="evidence" value="ECO:0007669"/>
    <property type="project" value="InterPro"/>
</dbReference>
<dbReference type="RefSeq" id="WP_058277027.1">
    <property type="nucleotide sequence ID" value="NZ_CYPU01000023.1"/>
</dbReference>
<dbReference type="AlphaFoldDB" id="A0A0N7LQ88"/>
<gene>
    <name evidence="1" type="primary">ohyA</name>
    <name evidence="1" type="ORF">RUA4292_01509</name>
</gene>
<dbReference type="GeneID" id="55492758"/>
<reference evidence="1 2" key="1">
    <citation type="submission" date="2015-09" db="EMBL/GenBank/DDBJ databases">
        <authorList>
            <consortium name="Swine Surveillance"/>
        </authorList>
    </citation>
    <scope>NUCLEOTIDE SEQUENCE [LARGE SCALE GENOMIC DNA]</scope>
    <source>
        <strain evidence="1 2">CECT 4292</strain>
    </source>
</reference>
<sequence>MGQMQDNSNNSKVYLNGLGLGSISAAVYLVQKAGFDPANIHIFEQNPERDLVGGSMDASMKMVDGKPVYFMRGSRMYEDKVYCCTKELWSLIPYDEHGSCLDDHERNHEECQVDTVVRLLHADGEKDSGHDLGLGPIETVQMARLMATPESSIPDDAKITDYFSHAFFRSNYWYMWRALFAFQPWHSAVEMRRYMRLFFHRMSDMEKMTSLERTRYTNYHSFILPALRLLTEKGVQIHYNCRVTDADFKVDGTQRWIERLHLESSDGEVMDPIEVQPHDRAFLTIGSIVSNHAYGSHDQRVSMSPPEKPGGAYLLWQKLVAKQSDLGRPERFLRDVSLSRMMHCTVTFRGSLFERKFQWLVERLMGRQSPLPLTHSPWILHLHTYRQPFYPGQAADTCVIWVSALGEDNEGQFVKKPMYECTGREILEEILGHLWGDLDGDEKTELLDTSYCVPCRLPYGISQFLPRAEGDRPPVIPEGSQNFALLGQFVEIPDGIVFTTEYSVLGAILAIKGLVNASIEPPAMYFGQHDPWTNLATAKAILR</sequence>
<evidence type="ECO:0000313" key="2">
    <source>
        <dbReference type="Proteomes" id="UP000050783"/>
    </source>
</evidence>
<dbReference type="PANTHER" id="PTHR37417">
    <property type="entry name" value="67 KDA MYOSIN-CROSS-REACTIVE ANTIGEN FAMILY PROTEIN (AFU_ORTHOLOGUE AFUA_5G09970)"/>
    <property type="match status" value="1"/>
</dbReference>
<dbReference type="PANTHER" id="PTHR37417:SF2">
    <property type="entry name" value="67 KDA MYOSIN-CROSS-REACTIVE ANTIGEN FAMILY PROTEIN (AFU_ORTHOLOGUE AFUA_5G09970)"/>
    <property type="match status" value="1"/>
</dbReference>
<dbReference type="InterPro" id="IPR010354">
    <property type="entry name" value="Oleate_hydratase"/>
</dbReference>
<organism evidence="1 2">
    <name type="scientific">Ruegeria atlantica</name>
    <dbReference type="NCBI Taxonomy" id="81569"/>
    <lineage>
        <taxon>Bacteria</taxon>
        <taxon>Pseudomonadati</taxon>
        <taxon>Pseudomonadota</taxon>
        <taxon>Alphaproteobacteria</taxon>
        <taxon>Rhodobacterales</taxon>
        <taxon>Roseobacteraceae</taxon>
        <taxon>Ruegeria</taxon>
    </lineage>
</organism>
<dbReference type="SUPFAM" id="SSF51905">
    <property type="entry name" value="FAD/NAD(P)-binding domain"/>
    <property type="match status" value="1"/>
</dbReference>
<protein>
    <submittedName>
        <fullName evidence="1">Oleate hydratase</fullName>
        <ecNumber evidence="1">4.2.1.53</ecNumber>
    </submittedName>
</protein>
<dbReference type="EC" id="4.2.1.53" evidence="1"/>
<proteinExistence type="predicted"/>
<dbReference type="EMBL" id="CYPU01000023">
    <property type="protein sequence ID" value="CUH47340.1"/>
    <property type="molecule type" value="Genomic_DNA"/>
</dbReference>
<dbReference type="Pfam" id="PF06100">
    <property type="entry name" value="MCRA"/>
    <property type="match status" value="1"/>
</dbReference>
<dbReference type="Gene3D" id="3.50.50.60">
    <property type="entry name" value="FAD/NAD(P)-binding domain"/>
    <property type="match status" value="3"/>
</dbReference>
<dbReference type="Proteomes" id="UP000050783">
    <property type="component" value="Unassembled WGS sequence"/>
</dbReference>
<dbReference type="OrthoDB" id="4540221at2"/>
<dbReference type="GO" id="GO:0006631">
    <property type="term" value="P:fatty acid metabolic process"/>
    <property type="evidence" value="ECO:0007669"/>
    <property type="project" value="InterPro"/>
</dbReference>
<evidence type="ECO:0000313" key="1">
    <source>
        <dbReference type="EMBL" id="CUH47340.1"/>
    </source>
</evidence>
<accession>A0A0N7LQ88</accession>
<dbReference type="GO" id="GO:0050151">
    <property type="term" value="F:oleate hydratase activity"/>
    <property type="evidence" value="ECO:0007669"/>
    <property type="project" value="UniProtKB-EC"/>
</dbReference>